<evidence type="ECO:0000256" key="2">
    <source>
        <dbReference type="ARBA" id="ARBA00009858"/>
    </source>
</evidence>
<dbReference type="Proteomes" id="UP001205105">
    <property type="component" value="Unassembled WGS sequence"/>
</dbReference>
<feature type="compositionally biased region" description="Low complexity" evidence="5">
    <location>
        <begin position="60"/>
        <end position="108"/>
    </location>
</feature>
<name>A0AAD5DSS6_9CHLO</name>
<dbReference type="PANTHER" id="PTHR15590">
    <property type="entry name" value="CX9C MOTIF-CONTAINING PROTEIN 4"/>
    <property type="match status" value="1"/>
</dbReference>
<dbReference type="AlphaFoldDB" id="A0AAD5DSS6"/>
<feature type="compositionally biased region" description="Low complexity" evidence="5">
    <location>
        <begin position="117"/>
        <end position="156"/>
    </location>
</feature>
<dbReference type="PROSITE" id="PS51808">
    <property type="entry name" value="CHCH"/>
    <property type="match status" value="1"/>
</dbReference>
<keyword evidence="3" id="KW-0496">Mitochondrion</keyword>
<proteinExistence type="inferred from homology"/>
<comment type="subcellular location">
    <subcellularLocation>
        <location evidence="1">Mitochondrion</location>
    </subcellularLocation>
</comment>
<protein>
    <recommendedName>
        <fullName evidence="8">Cx9C motif-containing protein 4, mitochondrial</fullName>
    </recommendedName>
</protein>
<evidence type="ECO:0000313" key="7">
    <source>
        <dbReference type="Proteomes" id="UP001205105"/>
    </source>
</evidence>
<feature type="region of interest" description="Disordered" evidence="5">
    <location>
        <begin position="52"/>
        <end position="156"/>
    </location>
</feature>
<keyword evidence="7" id="KW-1185">Reference proteome</keyword>
<sequence>MATNACHRSACTVQSCLAEANYDEKECAWAIDRLKKCCEKMGKGSLHCAFAQQPAADSSQPSGEQQQPAAEQQDPQQQDLQQQQQQKQTRQHPSQQQPLSEQQQQPRPAGLGGSLEALGVAAASGQQVAASPAASSPADQAPAEQQQQDGQLAAAG</sequence>
<gene>
    <name evidence="6" type="ORF">COHA_004968</name>
</gene>
<dbReference type="EMBL" id="JADXDR010000064">
    <property type="protein sequence ID" value="KAI7841350.1"/>
    <property type="molecule type" value="Genomic_DNA"/>
</dbReference>
<organism evidence="6 7">
    <name type="scientific">Chlorella ohadii</name>
    <dbReference type="NCBI Taxonomy" id="2649997"/>
    <lineage>
        <taxon>Eukaryota</taxon>
        <taxon>Viridiplantae</taxon>
        <taxon>Chlorophyta</taxon>
        <taxon>core chlorophytes</taxon>
        <taxon>Trebouxiophyceae</taxon>
        <taxon>Chlorellales</taxon>
        <taxon>Chlorellaceae</taxon>
        <taxon>Chlorella clade</taxon>
        <taxon>Chlorella</taxon>
    </lineage>
</organism>
<keyword evidence="4" id="KW-1015">Disulfide bond</keyword>
<dbReference type="InterPro" id="IPR009069">
    <property type="entry name" value="Cys_alpha_HP_mot_SF"/>
</dbReference>
<evidence type="ECO:0000256" key="5">
    <source>
        <dbReference type="SAM" id="MobiDB-lite"/>
    </source>
</evidence>
<dbReference type="Gene3D" id="1.10.287.1130">
    <property type="entry name" value="CytochromE C oxidase copper chaperone"/>
    <property type="match status" value="1"/>
</dbReference>
<reference evidence="6" key="1">
    <citation type="submission" date="2020-11" db="EMBL/GenBank/DDBJ databases">
        <title>Chlorella ohadii genome sequencing and assembly.</title>
        <authorList>
            <person name="Murik O."/>
            <person name="Treves H."/>
            <person name="Kedem I."/>
            <person name="Shotland Y."/>
            <person name="Kaplan A."/>
        </authorList>
    </citation>
    <scope>NUCLEOTIDE SEQUENCE</scope>
    <source>
        <strain evidence="6">1</strain>
    </source>
</reference>
<dbReference type="GO" id="GO:0005739">
    <property type="term" value="C:mitochondrion"/>
    <property type="evidence" value="ECO:0007669"/>
    <property type="project" value="UniProtKB-SubCell"/>
</dbReference>
<comment type="similarity">
    <text evidence="2">Belongs to the CMC4 family.</text>
</comment>
<dbReference type="PANTHER" id="PTHR15590:SF0">
    <property type="entry name" value="CX9C MOTIF-CONTAINING PROTEIN 4"/>
    <property type="match status" value="1"/>
</dbReference>
<evidence type="ECO:0008006" key="8">
    <source>
        <dbReference type="Google" id="ProtNLM"/>
    </source>
</evidence>
<dbReference type="InterPro" id="IPR027179">
    <property type="entry name" value="CMC4"/>
</dbReference>
<evidence type="ECO:0000256" key="1">
    <source>
        <dbReference type="ARBA" id="ARBA00004173"/>
    </source>
</evidence>
<evidence type="ECO:0000313" key="6">
    <source>
        <dbReference type="EMBL" id="KAI7841350.1"/>
    </source>
</evidence>
<accession>A0AAD5DSS6</accession>
<dbReference type="Pfam" id="PF08991">
    <property type="entry name" value="CMC4"/>
    <property type="match status" value="1"/>
</dbReference>
<evidence type="ECO:0000256" key="3">
    <source>
        <dbReference type="ARBA" id="ARBA00023128"/>
    </source>
</evidence>
<dbReference type="SUPFAM" id="SSF47072">
    <property type="entry name" value="Cysteine alpha-hairpin motif"/>
    <property type="match status" value="1"/>
</dbReference>
<comment type="caution">
    <text evidence="6">The sequence shown here is derived from an EMBL/GenBank/DDBJ whole genome shotgun (WGS) entry which is preliminary data.</text>
</comment>
<evidence type="ECO:0000256" key="4">
    <source>
        <dbReference type="ARBA" id="ARBA00023157"/>
    </source>
</evidence>